<reference evidence="2 3" key="1">
    <citation type="journal article" date="2016" name="Mol. Biol. Evol.">
        <title>Comparative Genomics of Early-Diverging Mushroom-Forming Fungi Provides Insights into the Origins of Lignocellulose Decay Capabilities.</title>
        <authorList>
            <person name="Nagy L.G."/>
            <person name="Riley R."/>
            <person name="Tritt A."/>
            <person name="Adam C."/>
            <person name="Daum C."/>
            <person name="Floudas D."/>
            <person name="Sun H."/>
            <person name="Yadav J.S."/>
            <person name="Pangilinan J."/>
            <person name="Larsson K.H."/>
            <person name="Matsuura K."/>
            <person name="Barry K."/>
            <person name="Labutti K."/>
            <person name="Kuo R."/>
            <person name="Ohm R.A."/>
            <person name="Bhattacharya S.S."/>
            <person name="Shirouzu T."/>
            <person name="Yoshinaga Y."/>
            <person name="Martin F.M."/>
            <person name="Grigoriev I.V."/>
            <person name="Hibbett D.S."/>
        </authorList>
    </citation>
    <scope>NUCLEOTIDE SEQUENCE [LARGE SCALE GENOMIC DNA]</scope>
    <source>
        <strain evidence="2 3">HHB12029</strain>
    </source>
</reference>
<evidence type="ECO:0000313" key="2">
    <source>
        <dbReference type="EMBL" id="KZV86412.1"/>
    </source>
</evidence>
<dbReference type="InParanoid" id="A0A165E9S2"/>
<evidence type="ECO:0000313" key="3">
    <source>
        <dbReference type="Proteomes" id="UP000077266"/>
    </source>
</evidence>
<protein>
    <submittedName>
        <fullName evidence="2">Uncharacterized protein</fullName>
    </submittedName>
</protein>
<evidence type="ECO:0000256" key="1">
    <source>
        <dbReference type="SAM" id="SignalP"/>
    </source>
</evidence>
<name>A0A165E9S2_EXIGL</name>
<dbReference type="Proteomes" id="UP000077266">
    <property type="component" value="Unassembled WGS sequence"/>
</dbReference>
<gene>
    <name evidence="2" type="ORF">EXIGLDRAFT_698482</name>
</gene>
<dbReference type="EMBL" id="KV426157">
    <property type="protein sequence ID" value="KZV86412.1"/>
    <property type="molecule type" value="Genomic_DNA"/>
</dbReference>
<feature type="chain" id="PRO_5007857081" evidence="1">
    <location>
        <begin position="20"/>
        <end position="160"/>
    </location>
</feature>
<keyword evidence="3" id="KW-1185">Reference proteome</keyword>
<organism evidence="2 3">
    <name type="scientific">Exidia glandulosa HHB12029</name>
    <dbReference type="NCBI Taxonomy" id="1314781"/>
    <lineage>
        <taxon>Eukaryota</taxon>
        <taxon>Fungi</taxon>
        <taxon>Dikarya</taxon>
        <taxon>Basidiomycota</taxon>
        <taxon>Agaricomycotina</taxon>
        <taxon>Agaricomycetes</taxon>
        <taxon>Auriculariales</taxon>
        <taxon>Exidiaceae</taxon>
        <taxon>Exidia</taxon>
    </lineage>
</organism>
<keyword evidence="1" id="KW-0732">Signal</keyword>
<accession>A0A165E9S2</accession>
<feature type="signal peptide" evidence="1">
    <location>
        <begin position="1"/>
        <end position="19"/>
    </location>
</feature>
<sequence length="160" mass="17429">MPSSLFSLTALVAVSFVAAQASSPLAVSTLDTQCLIQCVQEDVIGNYFPDVPCGSLRTDSSKRLVIKHAATRRVLETQSLHESSNWSAREAIDILIPTIAATVSQVSSMLCKTGKGSSGMGRTMRRSAPTKPQLHRNVPILLAHRLETKLVTEKRQEMRP</sequence>
<proteinExistence type="predicted"/>
<dbReference type="AlphaFoldDB" id="A0A165E9S2"/>